<accession>A0A072U734</accession>
<dbReference type="Proteomes" id="UP000002051">
    <property type="component" value="Chromosome 6"/>
</dbReference>
<name>A0A072U734_MEDTR</name>
<dbReference type="EnsemblPlants" id="KEH24908">
    <property type="protein sequence ID" value="KEH24908"/>
    <property type="gene ID" value="MTR_6g007853"/>
</dbReference>
<evidence type="ECO:0000313" key="3">
    <source>
        <dbReference type="Proteomes" id="UP000002051"/>
    </source>
</evidence>
<reference evidence="1 3" key="2">
    <citation type="journal article" date="2014" name="BMC Genomics">
        <title>An improved genome release (version Mt4.0) for the model legume Medicago truncatula.</title>
        <authorList>
            <person name="Tang H."/>
            <person name="Krishnakumar V."/>
            <person name="Bidwell S."/>
            <person name="Rosen B."/>
            <person name="Chan A."/>
            <person name="Zhou S."/>
            <person name="Gentzbittel L."/>
            <person name="Childs K.L."/>
            <person name="Yandell M."/>
            <person name="Gundlach H."/>
            <person name="Mayer K.F."/>
            <person name="Schwartz D.C."/>
            <person name="Town C.D."/>
        </authorList>
    </citation>
    <scope>GENOME REANNOTATION</scope>
    <source>
        <strain evidence="1">A17</strain>
        <strain evidence="2 3">cv. Jemalong A17</strain>
    </source>
</reference>
<reference evidence="2" key="3">
    <citation type="submission" date="2015-04" db="UniProtKB">
        <authorList>
            <consortium name="EnsemblPlants"/>
        </authorList>
    </citation>
    <scope>IDENTIFICATION</scope>
    <source>
        <strain evidence="2">cv. Jemalong A17</strain>
    </source>
</reference>
<gene>
    <name evidence="1" type="ordered locus">MTR_6g007853</name>
</gene>
<dbReference type="AlphaFoldDB" id="A0A072U734"/>
<dbReference type="HOGENOM" id="CLU_1484143_0_0_1"/>
<keyword evidence="3" id="KW-1185">Reference proteome</keyword>
<dbReference type="EMBL" id="CM001222">
    <property type="protein sequence ID" value="KEH24908.1"/>
    <property type="molecule type" value="Genomic_DNA"/>
</dbReference>
<sequence length="182" mass="20436">MQKQVGSFLPKTPSRSNGVVADKEESFPLACTICFSTTVRAGFTRLGVLLFDEATHELILFQKEIEYVAETKSKSNEMLAFQALIILTVKVKEMGYKQEIGNSVDLHNKYGKPWKLTDKDNDIMDFCIKAMDIQKSFESFTIRLVHEDHNAYACENAKAAAILDANACVQVTLLPKPEWHGS</sequence>
<proteinExistence type="predicted"/>
<protein>
    <submittedName>
        <fullName evidence="1 2">Uncharacterized protein</fullName>
    </submittedName>
</protein>
<reference evidence="1 3" key="1">
    <citation type="journal article" date="2011" name="Nature">
        <title>The Medicago genome provides insight into the evolution of rhizobial symbioses.</title>
        <authorList>
            <person name="Young N.D."/>
            <person name="Debelle F."/>
            <person name="Oldroyd G.E."/>
            <person name="Geurts R."/>
            <person name="Cannon S.B."/>
            <person name="Udvardi M.K."/>
            <person name="Benedito V.A."/>
            <person name="Mayer K.F."/>
            <person name="Gouzy J."/>
            <person name="Schoof H."/>
            <person name="Van de Peer Y."/>
            <person name="Proost S."/>
            <person name="Cook D.R."/>
            <person name="Meyers B.C."/>
            <person name="Spannagl M."/>
            <person name="Cheung F."/>
            <person name="De Mita S."/>
            <person name="Krishnakumar V."/>
            <person name="Gundlach H."/>
            <person name="Zhou S."/>
            <person name="Mudge J."/>
            <person name="Bharti A.K."/>
            <person name="Murray J.D."/>
            <person name="Naoumkina M.A."/>
            <person name="Rosen B."/>
            <person name="Silverstein K.A."/>
            <person name="Tang H."/>
            <person name="Rombauts S."/>
            <person name="Zhao P.X."/>
            <person name="Zhou P."/>
            <person name="Barbe V."/>
            <person name="Bardou P."/>
            <person name="Bechner M."/>
            <person name="Bellec A."/>
            <person name="Berger A."/>
            <person name="Berges H."/>
            <person name="Bidwell S."/>
            <person name="Bisseling T."/>
            <person name="Choisne N."/>
            <person name="Couloux A."/>
            <person name="Denny R."/>
            <person name="Deshpande S."/>
            <person name="Dai X."/>
            <person name="Doyle J.J."/>
            <person name="Dudez A.M."/>
            <person name="Farmer A.D."/>
            <person name="Fouteau S."/>
            <person name="Franken C."/>
            <person name="Gibelin C."/>
            <person name="Gish J."/>
            <person name="Goldstein S."/>
            <person name="Gonzalez A.J."/>
            <person name="Green P.J."/>
            <person name="Hallab A."/>
            <person name="Hartog M."/>
            <person name="Hua A."/>
            <person name="Humphray S.J."/>
            <person name="Jeong D.H."/>
            <person name="Jing Y."/>
            <person name="Jocker A."/>
            <person name="Kenton S.M."/>
            <person name="Kim D.J."/>
            <person name="Klee K."/>
            <person name="Lai H."/>
            <person name="Lang C."/>
            <person name="Lin S."/>
            <person name="Macmil S.L."/>
            <person name="Magdelenat G."/>
            <person name="Matthews L."/>
            <person name="McCorrison J."/>
            <person name="Monaghan E.L."/>
            <person name="Mun J.H."/>
            <person name="Najar F.Z."/>
            <person name="Nicholson C."/>
            <person name="Noirot C."/>
            <person name="O'Bleness M."/>
            <person name="Paule C.R."/>
            <person name="Poulain J."/>
            <person name="Prion F."/>
            <person name="Qin B."/>
            <person name="Qu C."/>
            <person name="Retzel E.F."/>
            <person name="Riddle C."/>
            <person name="Sallet E."/>
            <person name="Samain S."/>
            <person name="Samson N."/>
            <person name="Sanders I."/>
            <person name="Saurat O."/>
            <person name="Scarpelli C."/>
            <person name="Schiex T."/>
            <person name="Segurens B."/>
            <person name="Severin A.J."/>
            <person name="Sherrier D.J."/>
            <person name="Shi R."/>
            <person name="Sims S."/>
            <person name="Singer S.R."/>
            <person name="Sinharoy S."/>
            <person name="Sterck L."/>
            <person name="Viollet A."/>
            <person name="Wang B.B."/>
            <person name="Wang K."/>
            <person name="Wang M."/>
            <person name="Wang X."/>
            <person name="Warfsmann J."/>
            <person name="Weissenbach J."/>
            <person name="White D.D."/>
            <person name="White J.D."/>
            <person name="Wiley G.B."/>
            <person name="Wincker P."/>
            <person name="Xing Y."/>
            <person name="Yang L."/>
            <person name="Yao Z."/>
            <person name="Ying F."/>
            <person name="Zhai J."/>
            <person name="Zhou L."/>
            <person name="Zuber A."/>
            <person name="Denarie J."/>
            <person name="Dixon R.A."/>
            <person name="May G.D."/>
            <person name="Schwartz D.C."/>
            <person name="Rogers J."/>
            <person name="Quetier F."/>
            <person name="Town C.D."/>
            <person name="Roe B.A."/>
        </authorList>
    </citation>
    <scope>NUCLEOTIDE SEQUENCE [LARGE SCALE GENOMIC DNA]</scope>
    <source>
        <strain evidence="1">A17</strain>
        <strain evidence="2 3">cv. Jemalong A17</strain>
    </source>
</reference>
<organism evidence="1 3">
    <name type="scientific">Medicago truncatula</name>
    <name type="common">Barrel medic</name>
    <name type="synonym">Medicago tribuloides</name>
    <dbReference type="NCBI Taxonomy" id="3880"/>
    <lineage>
        <taxon>Eukaryota</taxon>
        <taxon>Viridiplantae</taxon>
        <taxon>Streptophyta</taxon>
        <taxon>Embryophyta</taxon>
        <taxon>Tracheophyta</taxon>
        <taxon>Spermatophyta</taxon>
        <taxon>Magnoliopsida</taxon>
        <taxon>eudicotyledons</taxon>
        <taxon>Gunneridae</taxon>
        <taxon>Pentapetalae</taxon>
        <taxon>rosids</taxon>
        <taxon>fabids</taxon>
        <taxon>Fabales</taxon>
        <taxon>Fabaceae</taxon>
        <taxon>Papilionoideae</taxon>
        <taxon>50 kb inversion clade</taxon>
        <taxon>NPAAA clade</taxon>
        <taxon>Hologalegina</taxon>
        <taxon>IRL clade</taxon>
        <taxon>Trifolieae</taxon>
        <taxon>Medicago</taxon>
    </lineage>
</organism>
<evidence type="ECO:0000313" key="1">
    <source>
        <dbReference type="EMBL" id="KEH24908.1"/>
    </source>
</evidence>
<evidence type="ECO:0000313" key="2">
    <source>
        <dbReference type="EnsemblPlants" id="KEH24908"/>
    </source>
</evidence>